<evidence type="ECO:0000313" key="1">
    <source>
        <dbReference type="EMBL" id="KAK4528379.1"/>
    </source>
</evidence>
<accession>A0AAV9IM03</accession>
<comment type="caution">
    <text evidence="1">The sequence shown here is derived from an EMBL/GenBank/DDBJ whole genome shotgun (WGS) entry which is preliminary data.</text>
</comment>
<dbReference type="EMBL" id="JANCYU010000063">
    <property type="protein sequence ID" value="KAK4528379.1"/>
    <property type="molecule type" value="Genomic_DNA"/>
</dbReference>
<sequence length="130" mass="14829">MAQSKRCDKTLAEKIVAQTRLPQEEERAQPFIPEKLQVTLSYTDPSLVKRLAFLARSTSQDVTARFYQTRPAEAAIRALAGAESKKLLQEYSQDNEAVLKRQDQDTKNLTTEKLLDSLLDGTYYAMRDMK</sequence>
<gene>
    <name evidence="1" type="ORF">GAYE_SCF55G6320</name>
</gene>
<reference evidence="1 2" key="1">
    <citation type="submission" date="2022-07" db="EMBL/GenBank/DDBJ databases">
        <title>Genome-wide signatures of adaptation to extreme environments.</title>
        <authorList>
            <person name="Cho C.H."/>
            <person name="Yoon H.S."/>
        </authorList>
    </citation>
    <scope>NUCLEOTIDE SEQUENCE [LARGE SCALE GENOMIC DNA]</scope>
    <source>
        <strain evidence="1 2">108.79 E11</strain>
    </source>
</reference>
<proteinExistence type="predicted"/>
<name>A0AAV9IM03_9RHOD</name>
<dbReference type="Proteomes" id="UP001300502">
    <property type="component" value="Unassembled WGS sequence"/>
</dbReference>
<dbReference type="AlphaFoldDB" id="A0AAV9IM03"/>
<keyword evidence="2" id="KW-1185">Reference proteome</keyword>
<evidence type="ECO:0000313" key="2">
    <source>
        <dbReference type="Proteomes" id="UP001300502"/>
    </source>
</evidence>
<protein>
    <submittedName>
        <fullName evidence="1">Uncharacterized protein</fullName>
    </submittedName>
</protein>
<organism evidence="1 2">
    <name type="scientific">Galdieria yellowstonensis</name>
    <dbReference type="NCBI Taxonomy" id="3028027"/>
    <lineage>
        <taxon>Eukaryota</taxon>
        <taxon>Rhodophyta</taxon>
        <taxon>Bangiophyceae</taxon>
        <taxon>Galdieriales</taxon>
        <taxon>Galdieriaceae</taxon>
        <taxon>Galdieria</taxon>
    </lineage>
</organism>